<evidence type="ECO:0000259" key="9">
    <source>
        <dbReference type="Pfam" id="PF01494"/>
    </source>
</evidence>
<protein>
    <submittedName>
        <fullName evidence="10">2-octaprenyl-6-methoxyphenol hydroxylase</fullName>
        <ecNumber evidence="10">1.14.13.-</ecNumber>
    </submittedName>
</protein>
<keyword evidence="5" id="KW-0274">FAD</keyword>
<evidence type="ECO:0000313" key="11">
    <source>
        <dbReference type="Proteomes" id="UP001516061"/>
    </source>
</evidence>
<keyword evidence="6 10" id="KW-0560">Oxidoreductase</keyword>
<feature type="compositionally biased region" description="Low complexity" evidence="8">
    <location>
        <begin position="9"/>
        <end position="24"/>
    </location>
</feature>
<dbReference type="EMBL" id="JABSNM010000008">
    <property type="protein sequence ID" value="NRT56501.1"/>
    <property type="molecule type" value="Genomic_DNA"/>
</dbReference>
<comment type="caution">
    <text evidence="10">The sequence shown here is derived from an EMBL/GenBank/DDBJ whole genome shotgun (WGS) entry which is preliminary data.</text>
</comment>
<evidence type="ECO:0000256" key="6">
    <source>
        <dbReference type="ARBA" id="ARBA00023002"/>
    </source>
</evidence>
<dbReference type="InterPro" id="IPR002938">
    <property type="entry name" value="FAD-bd"/>
</dbReference>
<organism evidence="10 11">
    <name type="scientific">Sphaerotilus uruguayifluvii</name>
    <dbReference type="NCBI Taxonomy" id="2735897"/>
    <lineage>
        <taxon>Bacteria</taxon>
        <taxon>Pseudomonadati</taxon>
        <taxon>Pseudomonadota</taxon>
        <taxon>Betaproteobacteria</taxon>
        <taxon>Burkholderiales</taxon>
        <taxon>Sphaerotilaceae</taxon>
        <taxon>Sphaerotilus</taxon>
    </lineage>
</organism>
<evidence type="ECO:0000313" key="10">
    <source>
        <dbReference type="EMBL" id="NRT56501.1"/>
    </source>
</evidence>
<gene>
    <name evidence="10" type="ORF">HNQ01_002244</name>
</gene>
<evidence type="ECO:0000256" key="4">
    <source>
        <dbReference type="ARBA" id="ARBA00022630"/>
    </source>
</evidence>
<dbReference type="Pfam" id="PF01494">
    <property type="entry name" value="FAD_binding_3"/>
    <property type="match status" value="1"/>
</dbReference>
<feature type="region of interest" description="Disordered" evidence="8">
    <location>
        <begin position="1"/>
        <end position="24"/>
    </location>
</feature>
<dbReference type="PANTHER" id="PTHR43876:SF7">
    <property type="entry name" value="UBIQUINONE BIOSYNTHESIS MONOOXYGENASE COQ6, MITOCHONDRIAL"/>
    <property type="match status" value="1"/>
</dbReference>
<dbReference type="GO" id="GO:0016491">
    <property type="term" value="F:oxidoreductase activity"/>
    <property type="evidence" value="ECO:0007669"/>
    <property type="project" value="UniProtKB-KW"/>
</dbReference>
<name>A0ABX2G2G9_9BURK</name>
<sequence>MTAASETVPAASSSSSPSAPSAPSAPLHLAVIGAGPVGLALALHAARRLPQARICVHDRLPASHDVTADPRTLALSQGSVVELRRLGVWDAMAEQAEPIRCVHVSQQQPGLMELLGRGAAPALRIRAEDERVEQLGAVIPYGRLVAPMRAAWLAACAREPQRLSAPWGRPVLDVRTVPAGVEVDLATELPGEGADPSGERGRLVETHHLAVIAEGGVYTEQARRAVTRDYRQSAWVGTVEVEGGEPGCAYERFTPHGPVALLPLPGLIERPGQATRRRFSLVWCVDSGDDPVVGLDEAQRLAVLTHLLPGEVGRLAGIGPLKCFPLGLNAERTLVRGRTVRIGNAAQTLHPVAGQGLNLGLRDAHELVRRLAASDDVDQALRRVEWQRAPDRWAMIAATDFLARSFTWNLPGLGTLRGSALAALEQAGPLKSLLARHMMFGRR</sequence>
<evidence type="ECO:0000256" key="5">
    <source>
        <dbReference type="ARBA" id="ARBA00022827"/>
    </source>
</evidence>
<keyword evidence="4" id="KW-0285">Flavoprotein</keyword>
<dbReference type="EC" id="1.14.13.-" evidence="10"/>
<evidence type="ECO:0000256" key="7">
    <source>
        <dbReference type="ARBA" id="ARBA00023033"/>
    </source>
</evidence>
<dbReference type="InterPro" id="IPR051205">
    <property type="entry name" value="UbiH/COQ6_monooxygenase"/>
</dbReference>
<dbReference type="InterPro" id="IPR036188">
    <property type="entry name" value="FAD/NAD-bd_sf"/>
</dbReference>
<dbReference type="PROSITE" id="PS01304">
    <property type="entry name" value="UBIH"/>
    <property type="match status" value="1"/>
</dbReference>
<feature type="domain" description="FAD-binding" evidence="9">
    <location>
        <begin position="324"/>
        <end position="374"/>
    </location>
</feature>
<evidence type="ECO:0000256" key="1">
    <source>
        <dbReference type="ARBA" id="ARBA00001974"/>
    </source>
</evidence>
<dbReference type="NCBIfam" id="TIGR01988">
    <property type="entry name" value="Ubi-OHases"/>
    <property type="match status" value="1"/>
</dbReference>
<comment type="cofactor">
    <cofactor evidence="1">
        <name>FAD</name>
        <dbReference type="ChEBI" id="CHEBI:57692"/>
    </cofactor>
</comment>
<accession>A0ABX2G2G9</accession>
<dbReference type="Proteomes" id="UP001516061">
    <property type="component" value="Unassembled WGS sequence"/>
</dbReference>
<dbReference type="Gene3D" id="3.50.50.60">
    <property type="entry name" value="FAD/NAD(P)-binding domain"/>
    <property type="match status" value="2"/>
</dbReference>
<keyword evidence="7" id="KW-0503">Monooxygenase</keyword>
<proteinExistence type="inferred from homology"/>
<dbReference type="InterPro" id="IPR010971">
    <property type="entry name" value="UbiH/COQ6"/>
</dbReference>
<evidence type="ECO:0000256" key="3">
    <source>
        <dbReference type="ARBA" id="ARBA00005349"/>
    </source>
</evidence>
<dbReference type="PRINTS" id="PR00420">
    <property type="entry name" value="RNGMNOXGNASE"/>
</dbReference>
<dbReference type="RefSeq" id="WP_173805501.1">
    <property type="nucleotide sequence ID" value="NZ_JABSNM010000008.1"/>
</dbReference>
<evidence type="ECO:0000256" key="2">
    <source>
        <dbReference type="ARBA" id="ARBA00004749"/>
    </source>
</evidence>
<dbReference type="InterPro" id="IPR018168">
    <property type="entry name" value="Ubi_Hdrlase_CS"/>
</dbReference>
<reference evidence="10 11" key="1">
    <citation type="submission" date="2020-05" db="EMBL/GenBank/DDBJ databases">
        <title>Genomic Encyclopedia of Type Strains, Phase IV (KMG-V): Genome sequencing to study the core and pangenomes of soil and plant-associated prokaryotes.</title>
        <authorList>
            <person name="Whitman W."/>
        </authorList>
    </citation>
    <scope>NUCLEOTIDE SEQUENCE [LARGE SCALE GENOMIC DNA]</scope>
    <source>
        <strain evidence="10 11">C29</strain>
    </source>
</reference>
<keyword evidence="11" id="KW-1185">Reference proteome</keyword>
<evidence type="ECO:0000256" key="8">
    <source>
        <dbReference type="SAM" id="MobiDB-lite"/>
    </source>
</evidence>
<dbReference type="PANTHER" id="PTHR43876">
    <property type="entry name" value="UBIQUINONE BIOSYNTHESIS MONOOXYGENASE COQ6, MITOCHONDRIAL"/>
    <property type="match status" value="1"/>
</dbReference>
<comment type="pathway">
    <text evidence="2">Cofactor biosynthesis; ubiquinone biosynthesis.</text>
</comment>
<comment type="similarity">
    <text evidence="3">Belongs to the UbiH/COQ6 family.</text>
</comment>
<dbReference type="SUPFAM" id="SSF51905">
    <property type="entry name" value="FAD/NAD(P)-binding domain"/>
    <property type="match status" value="1"/>
</dbReference>